<gene>
    <name evidence="2" type="ORF">RDB_LOCUS46641</name>
</gene>
<dbReference type="InterPro" id="IPR000772">
    <property type="entry name" value="Ricin_B_lectin"/>
</dbReference>
<dbReference type="Proteomes" id="UP000663827">
    <property type="component" value="Unassembled WGS sequence"/>
</dbReference>
<proteinExistence type="predicted"/>
<evidence type="ECO:0000313" key="2">
    <source>
        <dbReference type="EMBL" id="CAE7108830.1"/>
    </source>
</evidence>
<dbReference type="AlphaFoldDB" id="A0A8H3DU46"/>
<sequence>MHPLLQTHTTFTALHTDNMSSNSNQITEGTYTIKNVSTGTVMDLYDGLAAEGTQIQGFKGHGGDNQKWHLKYTGNGHSLTLQNVKSGTYLSFSAIKNSTRVVGSRTARNIVLVSSKNGYVMETAEKREYVLDLKESNPANETPVIIYNDNNTDNQKWHFIPA</sequence>
<dbReference type="CDD" id="cd23455">
    <property type="entry name" value="beta-trefoil_Ricin_RSA"/>
    <property type="match status" value="1"/>
</dbReference>
<dbReference type="Pfam" id="PF14200">
    <property type="entry name" value="RicinB_lectin_2"/>
    <property type="match status" value="1"/>
</dbReference>
<dbReference type="Gene3D" id="2.80.10.50">
    <property type="match status" value="1"/>
</dbReference>
<evidence type="ECO:0000259" key="1">
    <source>
        <dbReference type="Pfam" id="PF14200"/>
    </source>
</evidence>
<name>A0A8H3DU46_9AGAM</name>
<dbReference type="SUPFAM" id="SSF50370">
    <property type="entry name" value="Ricin B-like lectins"/>
    <property type="match status" value="1"/>
</dbReference>
<dbReference type="PROSITE" id="PS50231">
    <property type="entry name" value="RICIN_B_LECTIN"/>
    <property type="match status" value="1"/>
</dbReference>
<reference evidence="2" key="1">
    <citation type="submission" date="2021-01" db="EMBL/GenBank/DDBJ databases">
        <authorList>
            <person name="Kaushik A."/>
        </authorList>
    </citation>
    <scope>NUCLEOTIDE SEQUENCE</scope>
    <source>
        <strain evidence="2">AG5</strain>
    </source>
</reference>
<comment type="caution">
    <text evidence="2">The sequence shown here is derived from an EMBL/GenBank/DDBJ whole genome shotgun (WGS) entry which is preliminary data.</text>
</comment>
<dbReference type="InterPro" id="IPR035992">
    <property type="entry name" value="Ricin_B-like_lectins"/>
</dbReference>
<accession>A0A8H3DU46</accession>
<feature type="domain" description="Ricin B lectin" evidence="1">
    <location>
        <begin position="26"/>
        <end position="101"/>
    </location>
</feature>
<protein>
    <recommendedName>
        <fullName evidence="1">Ricin B lectin domain-containing protein</fullName>
    </recommendedName>
</protein>
<dbReference type="OrthoDB" id="2020070at2759"/>
<organism evidence="2 3">
    <name type="scientific">Rhizoctonia solani</name>
    <dbReference type="NCBI Taxonomy" id="456999"/>
    <lineage>
        <taxon>Eukaryota</taxon>
        <taxon>Fungi</taxon>
        <taxon>Dikarya</taxon>
        <taxon>Basidiomycota</taxon>
        <taxon>Agaricomycotina</taxon>
        <taxon>Agaricomycetes</taxon>
        <taxon>Cantharellales</taxon>
        <taxon>Ceratobasidiaceae</taxon>
        <taxon>Rhizoctonia</taxon>
    </lineage>
</organism>
<dbReference type="EMBL" id="CAJNJQ010000920">
    <property type="protein sequence ID" value="CAE7108830.1"/>
    <property type="molecule type" value="Genomic_DNA"/>
</dbReference>
<evidence type="ECO:0000313" key="3">
    <source>
        <dbReference type="Proteomes" id="UP000663827"/>
    </source>
</evidence>